<feature type="transmembrane region" description="Helical" evidence="1">
    <location>
        <begin position="5"/>
        <end position="21"/>
    </location>
</feature>
<keyword evidence="1" id="KW-1133">Transmembrane helix</keyword>
<evidence type="ECO:0000313" key="2">
    <source>
        <dbReference type="EMBL" id="SVB07594.1"/>
    </source>
</evidence>
<gene>
    <name evidence="2" type="ORF">METZ01_LOCUS160448</name>
</gene>
<dbReference type="AlphaFoldDB" id="A0A382B1X3"/>
<protein>
    <submittedName>
        <fullName evidence="2">Uncharacterized protein</fullName>
    </submittedName>
</protein>
<organism evidence="2">
    <name type="scientific">marine metagenome</name>
    <dbReference type="NCBI Taxonomy" id="408172"/>
    <lineage>
        <taxon>unclassified sequences</taxon>
        <taxon>metagenomes</taxon>
        <taxon>ecological metagenomes</taxon>
    </lineage>
</organism>
<sequence>MRAMFRTFFFAFVVTVVNFVFR</sequence>
<proteinExistence type="predicted"/>
<keyword evidence="1" id="KW-0812">Transmembrane</keyword>
<dbReference type="EMBL" id="UINC01027769">
    <property type="protein sequence ID" value="SVB07594.1"/>
    <property type="molecule type" value="Genomic_DNA"/>
</dbReference>
<keyword evidence="1" id="KW-0472">Membrane</keyword>
<evidence type="ECO:0000256" key="1">
    <source>
        <dbReference type="SAM" id="Phobius"/>
    </source>
</evidence>
<reference evidence="2" key="1">
    <citation type="submission" date="2018-05" db="EMBL/GenBank/DDBJ databases">
        <authorList>
            <person name="Lanie J.A."/>
            <person name="Ng W.-L."/>
            <person name="Kazmierczak K.M."/>
            <person name="Andrzejewski T.M."/>
            <person name="Davidsen T.M."/>
            <person name="Wayne K.J."/>
            <person name="Tettelin H."/>
            <person name="Glass J.I."/>
            <person name="Rusch D."/>
            <person name="Podicherti R."/>
            <person name="Tsui H.-C.T."/>
            <person name="Winkler M.E."/>
        </authorList>
    </citation>
    <scope>NUCLEOTIDE SEQUENCE</scope>
</reference>
<name>A0A382B1X3_9ZZZZ</name>
<accession>A0A382B1X3</accession>